<evidence type="ECO:0000256" key="3">
    <source>
        <dbReference type="ARBA" id="ARBA00004496"/>
    </source>
</evidence>
<evidence type="ECO:0000259" key="13">
    <source>
        <dbReference type="Pfam" id="PF13359"/>
    </source>
</evidence>
<evidence type="ECO:0000256" key="1">
    <source>
        <dbReference type="ARBA" id="ARBA00001968"/>
    </source>
</evidence>
<comment type="function">
    <text evidence="12">Transposase-derived protein that may have nuclease activity. Does not have transposase activity.</text>
</comment>
<evidence type="ECO:0000256" key="6">
    <source>
        <dbReference type="ARBA" id="ARBA00022490"/>
    </source>
</evidence>
<dbReference type="EMBL" id="JAIWYP010000015">
    <property type="protein sequence ID" value="KAH3701807.1"/>
    <property type="molecule type" value="Genomic_DNA"/>
</dbReference>
<dbReference type="Proteomes" id="UP000828390">
    <property type="component" value="Unassembled WGS sequence"/>
</dbReference>
<protein>
    <recommendedName>
        <fullName evidence="5">Putative nuclease HARBI1</fullName>
    </recommendedName>
    <alternativeName>
        <fullName evidence="11">Harbinger transposase-derived nuclease</fullName>
    </alternativeName>
</protein>
<dbReference type="GO" id="GO:0016787">
    <property type="term" value="F:hydrolase activity"/>
    <property type="evidence" value="ECO:0007669"/>
    <property type="project" value="UniProtKB-KW"/>
</dbReference>
<evidence type="ECO:0000256" key="5">
    <source>
        <dbReference type="ARBA" id="ARBA00015519"/>
    </source>
</evidence>
<comment type="similarity">
    <text evidence="4">Belongs to the HARBI1 family.</text>
</comment>
<dbReference type="PANTHER" id="PTHR22930:SF286">
    <property type="entry name" value="NUCLEASE HARBI1"/>
    <property type="match status" value="1"/>
</dbReference>
<keyword evidence="8" id="KW-0479">Metal-binding</keyword>
<accession>A0A9D4BQT6</accession>
<evidence type="ECO:0000256" key="7">
    <source>
        <dbReference type="ARBA" id="ARBA00022722"/>
    </source>
</evidence>
<dbReference type="OrthoDB" id="6148875at2759"/>
<gene>
    <name evidence="14" type="ORF">DPMN_076803</name>
</gene>
<proteinExistence type="inferred from homology"/>
<feature type="domain" description="DDE Tnp4" evidence="13">
    <location>
        <begin position="141"/>
        <end position="292"/>
    </location>
</feature>
<evidence type="ECO:0000256" key="11">
    <source>
        <dbReference type="ARBA" id="ARBA00030126"/>
    </source>
</evidence>
<reference evidence="14" key="1">
    <citation type="journal article" date="2019" name="bioRxiv">
        <title>The Genome of the Zebra Mussel, Dreissena polymorpha: A Resource for Invasive Species Research.</title>
        <authorList>
            <person name="McCartney M.A."/>
            <person name="Auch B."/>
            <person name="Kono T."/>
            <person name="Mallez S."/>
            <person name="Zhang Y."/>
            <person name="Obille A."/>
            <person name="Becker A."/>
            <person name="Abrahante J.E."/>
            <person name="Garbe J."/>
            <person name="Badalamenti J.P."/>
            <person name="Herman A."/>
            <person name="Mangelson H."/>
            <person name="Liachko I."/>
            <person name="Sullivan S."/>
            <person name="Sone E.D."/>
            <person name="Koren S."/>
            <person name="Silverstein K.A.T."/>
            <person name="Beckman K.B."/>
            <person name="Gohl D.M."/>
        </authorList>
    </citation>
    <scope>NUCLEOTIDE SEQUENCE</scope>
    <source>
        <strain evidence="14">Duluth1</strain>
        <tissue evidence="14">Whole animal</tissue>
    </source>
</reference>
<dbReference type="AlphaFoldDB" id="A0A9D4BQT6"/>
<keyword evidence="6" id="KW-0963">Cytoplasm</keyword>
<keyword evidence="7" id="KW-0540">Nuclease</keyword>
<comment type="cofactor">
    <cofactor evidence="1">
        <name>a divalent metal cation</name>
        <dbReference type="ChEBI" id="CHEBI:60240"/>
    </cofactor>
</comment>
<dbReference type="PRINTS" id="PR02086">
    <property type="entry name" value="PUTNUCHARBI1"/>
</dbReference>
<evidence type="ECO:0000256" key="8">
    <source>
        <dbReference type="ARBA" id="ARBA00022723"/>
    </source>
</evidence>
<evidence type="ECO:0000313" key="15">
    <source>
        <dbReference type="Proteomes" id="UP000828390"/>
    </source>
</evidence>
<dbReference type="GO" id="GO:0046872">
    <property type="term" value="F:metal ion binding"/>
    <property type="evidence" value="ECO:0007669"/>
    <property type="project" value="UniProtKB-KW"/>
</dbReference>
<sequence>MAAIAVLPFRKPKEFRLSHHLDELTSEEFIARYRFSKNGVSFLENLLKDDLQRQTNRNHALTSFKQILITLRFFGTGAFYSVIGDTLGFHKCTVSRVVENVTDAIIKHLHEFVVWPSPVEKERVKQGFYAVAGFPNVIGCIDGTHIRIQAPHDDEASYVNRKGFHSINVQAVCDHQGKFTSVNASWPGSCHDSHIFRTSGLCAKLEREHTNFADGVLLGDSGYQCKVYMMTPFLATDSLAKERYQQAQTRIRAVIERSFGRLKRRFAVLHSEVRLKPAKICKITTACVILHNICIKLNEPDIGDSDENQDNNDAVFNLAMNGNGSGTHIREYIVNRYFT</sequence>
<dbReference type="InterPro" id="IPR026103">
    <property type="entry name" value="HARBI1_animal"/>
</dbReference>
<keyword evidence="10" id="KW-0539">Nucleus</keyword>
<dbReference type="GO" id="GO:0004518">
    <property type="term" value="F:nuclease activity"/>
    <property type="evidence" value="ECO:0007669"/>
    <property type="project" value="UniProtKB-KW"/>
</dbReference>
<evidence type="ECO:0000313" key="14">
    <source>
        <dbReference type="EMBL" id="KAH3701807.1"/>
    </source>
</evidence>
<dbReference type="InterPro" id="IPR045249">
    <property type="entry name" value="HARBI1-like"/>
</dbReference>
<evidence type="ECO:0000256" key="2">
    <source>
        <dbReference type="ARBA" id="ARBA00004123"/>
    </source>
</evidence>
<dbReference type="GO" id="GO:0005737">
    <property type="term" value="C:cytoplasm"/>
    <property type="evidence" value="ECO:0007669"/>
    <property type="project" value="UniProtKB-SubCell"/>
</dbReference>
<evidence type="ECO:0000256" key="4">
    <source>
        <dbReference type="ARBA" id="ARBA00006958"/>
    </source>
</evidence>
<dbReference type="Pfam" id="PF13359">
    <property type="entry name" value="DDE_Tnp_4"/>
    <property type="match status" value="1"/>
</dbReference>
<evidence type="ECO:0000256" key="12">
    <source>
        <dbReference type="ARBA" id="ARBA00045850"/>
    </source>
</evidence>
<dbReference type="PANTHER" id="PTHR22930">
    <property type="match status" value="1"/>
</dbReference>
<dbReference type="GO" id="GO:0005634">
    <property type="term" value="C:nucleus"/>
    <property type="evidence" value="ECO:0007669"/>
    <property type="project" value="UniProtKB-SubCell"/>
</dbReference>
<evidence type="ECO:0000256" key="10">
    <source>
        <dbReference type="ARBA" id="ARBA00023242"/>
    </source>
</evidence>
<dbReference type="InterPro" id="IPR027806">
    <property type="entry name" value="HARBI1_dom"/>
</dbReference>
<comment type="subcellular location">
    <subcellularLocation>
        <location evidence="3">Cytoplasm</location>
    </subcellularLocation>
    <subcellularLocation>
        <location evidence="2">Nucleus</location>
    </subcellularLocation>
</comment>
<keyword evidence="9" id="KW-0378">Hydrolase</keyword>
<organism evidence="14 15">
    <name type="scientific">Dreissena polymorpha</name>
    <name type="common">Zebra mussel</name>
    <name type="synonym">Mytilus polymorpha</name>
    <dbReference type="NCBI Taxonomy" id="45954"/>
    <lineage>
        <taxon>Eukaryota</taxon>
        <taxon>Metazoa</taxon>
        <taxon>Spiralia</taxon>
        <taxon>Lophotrochozoa</taxon>
        <taxon>Mollusca</taxon>
        <taxon>Bivalvia</taxon>
        <taxon>Autobranchia</taxon>
        <taxon>Heteroconchia</taxon>
        <taxon>Euheterodonta</taxon>
        <taxon>Imparidentia</taxon>
        <taxon>Neoheterodontei</taxon>
        <taxon>Myida</taxon>
        <taxon>Dreissenoidea</taxon>
        <taxon>Dreissenidae</taxon>
        <taxon>Dreissena</taxon>
    </lineage>
</organism>
<comment type="caution">
    <text evidence="14">The sequence shown here is derived from an EMBL/GenBank/DDBJ whole genome shotgun (WGS) entry which is preliminary data.</text>
</comment>
<name>A0A9D4BQT6_DREPO</name>
<reference evidence="14" key="2">
    <citation type="submission" date="2020-11" db="EMBL/GenBank/DDBJ databases">
        <authorList>
            <person name="McCartney M.A."/>
            <person name="Auch B."/>
            <person name="Kono T."/>
            <person name="Mallez S."/>
            <person name="Becker A."/>
            <person name="Gohl D.M."/>
            <person name="Silverstein K.A.T."/>
            <person name="Koren S."/>
            <person name="Bechman K.B."/>
            <person name="Herman A."/>
            <person name="Abrahante J.E."/>
            <person name="Garbe J."/>
        </authorList>
    </citation>
    <scope>NUCLEOTIDE SEQUENCE</scope>
    <source>
        <strain evidence="14">Duluth1</strain>
        <tissue evidence="14">Whole animal</tissue>
    </source>
</reference>
<evidence type="ECO:0000256" key="9">
    <source>
        <dbReference type="ARBA" id="ARBA00022801"/>
    </source>
</evidence>
<keyword evidence="15" id="KW-1185">Reference proteome</keyword>